<dbReference type="EMBL" id="GL883029">
    <property type="protein sequence ID" value="EGG14062.1"/>
    <property type="molecule type" value="Genomic_DNA"/>
</dbReference>
<comment type="subcellular location">
    <subcellularLocation>
        <location evidence="1">Endoplasmic reticulum membrane</location>
        <topology evidence="1">Single-pass type I membrane protein</topology>
    </subcellularLocation>
</comment>
<evidence type="ECO:0000256" key="4">
    <source>
        <dbReference type="ARBA" id="ARBA00020824"/>
    </source>
</evidence>
<dbReference type="STRING" id="1054147.F4QEB5"/>
<accession>F4QEB5</accession>
<dbReference type="Pfam" id="PF25293">
    <property type="entry name" value="Beta-prop_EMC1_N"/>
    <property type="match status" value="1"/>
</dbReference>
<evidence type="ECO:0000313" key="16">
    <source>
        <dbReference type="Proteomes" id="UP000007797"/>
    </source>
</evidence>
<dbReference type="InterPro" id="IPR011678">
    <property type="entry name" value="EMC1_C"/>
</dbReference>
<evidence type="ECO:0000259" key="14">
    <source>
        <dbReference type="Pfam" id="PF25293"/>
    </source>
</evidence>
<dbReference type="PANTHER" id="PTHR21573:SF0">
    <property type="entry name" value="ER MEMBRANE PROTEIN COMPLEX SUBUNIT 1"/>
    <property type="match status" value="1"/>
</dbReference>
<comment type="subunit">
    <text evidence="3">Component of the ER membrane protein complex (EMC).</text>
</comment>
<evidence type="ECO:0000256" key="7">
    <source>
        <dbReference type="ARBA" id="ARBA00022824"/>
    </source>
</evidence>
<evidence type="ECO:0000256" key="1">
    <source>
        <dbReference type="ARBA" id="ARBA00004115"/>
    </source>
</evidence>
<feature type="domain" description="EMC1 first beta-propeller" evidence="14">
    <location>
        <begin position="27"/>
        <end position="347"/>
    </location>
</feature>
<evidence type="ECO:0000256" key="2">
    <source>
        <dbReference type="ARBA" id="ARBA00007904"/>
    </source>
</evidence>
<keyword evidence="16" id="KW-1185">Reference proteome</keyword>
<dbReference type="GO" id="GO:0034975">
    <property type="term" value="P:protein folding in endoplasmic reticulum"/>
    <property type="evidence" value="ECO:0007669"/>
    <property type="project" value="TreeGrafter"/>
</dbReference>
<dbReference type="GO" id="GO:0072546">
    <property type="term" value="C:EMC complex"/>
    <property type="evidence" value="ECO:0007669"/>
    <property type="project" value="InterPro"/>
</dbReference>
<dbReference type="PANTHER" id="PTHR21573">
    <property type="entry name" value="ER MEMBRANE PROTEIN COMPLEX SUBUNIT 1"/>
    <property type="match status" value="1"/>
</dbReference>
<dbReference type="KEGG" id="dfa:DFA_11825"/>
<sequence length="976" mass="107977">MRIYTSISSILLVLISIILCSTAVYSMYEEQYGVSNWIINNIGKVENAIVIEDTDDKYFLAQSSVLQSNDPKDTVNIISLLSATTGRLVWRQILPRQEKTVQLLSLKKQSSTFVTISSGNIIRYWSRKNGTVIWNNYIASNDHCEGGVVFVEDIDKDHLSELRVTCDNSVVLLSSKNGNQVWQRKAAGEGVTFVRSQSPDTLFSYDKTTFYVDTINPLTGESTQEKKSIKVIPDGSEHKLWPTHIVTSTGEIVIMVPGANVVYVGKINGKTVDSFQAVTVDAQVDSLSASVQPSPYFVVNNRFVYKGVNKVFELEKDSQQQLLLTGDSGSLVVPNNNTIVLVEKEDKKVVYTLPDNLYRDSPLVQVWAVDAKTVIAVARDWSLTGYRLASKDNIVEKVWKREEALAAVVASELIDIPPKDLSKLQKLEEEFHGAQDESTVAHLLRRLSIQLSSVFGSIVGSSDEVVAPNQFKGEGDSMTDKILVVVTRAGVAFGLETGDKGRIMWVKPLAQYVMVADDIRLHVTKSQHPGAEIVIIHYVNFDDVPGGRPGAKHHRARITHVDAVSGKELSYTIVHGTPVLHSAVIPIDSLGASNNNNVNASEGAATGENLFITVLNYPGKGAPPIVQVSPWTAETRFNWELLKKISFYLIDHQESVIRGYSIESMANGRTGSFKSVETWRINFGKLYQKVVAVGKTNPHEIIVSPAIILGNRNLLPKYINRNIISVATYDKAASLANIYLIDSISGAIIKEYTHSNAGGHIPIVHLENSVIYSVFDTSLNKQTISSIDLFEKNVEWNKETITSFDSSQSDNLIISQKSFTIPFIVETLQLSLSTKGITSKAVLVGLANGQIMPIEKKWIDSRRPYPSEATPYDQEEGLIPYHSLLNFPPYMYLTLNNSIPLLQSINTQGTSLESTAVLVAHGLDIFGSLIAISTSYDILSPSFNHFALVSTSLLLVIMTLITNKIRRDKLLKKKWK</sequence>
<dbReference type="InterPro" id="IPR011047">
    <property type="entry name" value="Quinoprotein_ADH-like_sf"/>
</dbReference>
<keyword evidence="7" id="KW-0256">Endoplasmic reticulum</keyword>
<feature type="chain" id="PRO_5003320174" description="ER membrane protein complex subunit 1" evidence="12">
    <location>
        <begin position="24"/>
        <end position="976"/>
    </location>
</feature>
<dbReference type="RefSeq" id="XP_004350770.1">
    <property type="nucleotide sequence ID" value="XM_004350719.1"/>
</dbReference>
<evidence type="ECO:0000256" key="8">
    <source>
        <dbReference type="ARBA" id="ARBA00022989"/>
    </source>
</evidence>
<proteinExistence type="inferred from homology"/>
<evidence type="ECO:0000256" key="11">
    <source>
        <dbReference type="SAM" id="Phobius"/>
    </source>
</evidence>
<keyword evidence="10" id="KW-0325">Glycoprotein</keyword>
<reference evidence="16" key="1">
    <citation type="journal article" date="2011" name="Genome Res.">
        <title>Phylogeny-wide analysis of social amoeba genomes highlights ancient origins for complex intercellular communication.</title>
        <authorList>
            <person name="Heidel A.J."/>
            <person name="Lawal H.M."/>
            <person name="Felder M."/>
            <person name="Schilde C."/>
            <person name="Helps N.R."/>
            <person name="Tunggal B."/>
            <person name="Rivero F."/>
            <person name="John U."/>
            <person name="Schleicher M."/>
            <person name="Eichinger L."/>
            <person name="Platzer M."/>
            <person name="Noegel A.A."/>
            <person name="Schaap P."/>
            <person name="Gloeckner G."/>
        </authorList>
    </citation>
    <scope>NUCLEOTIDE SEQUENCE [LARGE SCALE GENOMIC DNA]</scope>
    <source>
        <strain evidence="16">SH3</strain>
    </source>
</reference>
<dbReference type="OMA" id="WSIMPLN"/>
<dbReference type="Proteomes" id="UP000007797">
    <property type="component" value="Unassembled WGS sequence"/>
</dbReference>
<dbReference type="AlphaFoldDB" id="F4QEB5"/>
<dbReference type="InterPro" id="IPR026895">
    <property type="entry name" value="EMC1"/>
</dbReference>
<evidence type="ECO:0000259" key="13">
    <source>
        <dbReference type="Pfam" id="PF07774"/>
    </source>
</evidence>
<organism evidence="15 16">
    <name type="scientific">Cavenderia fasciculata</name>
    <name type="common">Slime mold</name>
    <name type="synonym">Dictyostelium fasciculatum</name>
    <dbReference type="NCBI Taxonomy" id="261658"/>
    <lineage>
        <taxon>Eukaryota</taxon>
        <taxon>Amoebozoa</taxon>
        <taxon>Evosea</taxon>
        <taxon>Eumycetozoa</taxon>
        <taxon>Dictyostelia</taxon>
        <taxon>Acytosteliales</taxon>
        <taxon>Cavenderiaceae</taxon>
        <taxon>Cavenderia</taxon>
    </lineage>
</organism>
<comment type="similarity">
    <text evidence="2">Belongs to the EMC1 family.</text>
</comment>
<keyword evidence="8 11" id="KW-1133">Transmembrane helix</keyword>
<keyword evidence="9 11" id="KW-0472">Membrane</keyword>
<feature type="transmembrane region" description="Helical" evidence="11">
    <location>
        <begin position="943"/>
        <end position="963"/>
    </location>
</feature>
<protein>
    <recommendedName>
        <fullName evidence="4">ER membrane protein complex subunit 1</fullName>
    </recommendedName>
</protein>
<gene>
    <name evidence="15" type="ORF">DFA_11825</name>
</gene>
<dbReference type="Gene3D" id="2.130.10.10">
    <property type="entry name" value="YVTN repeat-like/Quinoprotein amine dehydrogenase"/>
    <property type="match status" value="1"/>
</dbReference>
<keyword evidence="6 12" id="KW-0732">Signal</keyword>
<dbReference type="GeneID" id="14866378"/>
<evidence type="ECO:0000256" key="9">
    <source>
        <dbReference type="ARBA" id="ARBA00023136"/>
    </source>
</evidence>
<name>F4QEB5_CACFS</name>
<feature type="domain" description="ER membrane protein complex subunit 1 C-terminal" evidence="13">
    <location>
        <begin position="767"/>
        <end position="975"/>
    </location>
</feature>
<dbReference type="InterPro" id="IPR058545">
    <property type="entry name" value="Beta-prop_EMC1_1st"/>
</dbReference>
<dbReference type="OrthoDB" id="28092at2759"/>
<evidence type="ECO:0000256" key="6">
    <source>
        <dbReference type="ARBA" id="ARBA00022729"/>
    </source>
</evidence>
<feature type="signal peptide" evidence="12">
    <location>
        <begin position="1"/>
        <end position="23"/>
    </location>
</feature>
<dbReference type="Pfam" id="PF07774">
    <property type="entry name" value="EMC1_C"/>
    <property type="match status" value="1"/>
</dbReference>
<evidence type="ECO:0000313" key="15">
    <source>
        <dbReference type="EMBL" id="EGG14062.1"/>
    </source>
</evidence>
<dbReference type="SUPFAM" id="SSF50998">
    <property type="entry name" value="Quinoprotein alcohol dehydrogenase-like"/>
    <property type="match status" value="1"/>
</dbReference>
<evidence type="ECO:0000256" key="10">
    <source>
        <dbReference type="ARBA" id="ARBA00023180"/>
    </source>
</evidence>
<evidence type="ECO:0000256" key="12">
    <source>
        <dbReference type="SAM" id="SignalP"/>
    </source>
</evidence>
<dbReference type="InterPro" id="IPR015943">
    <property type="entry name" value="WD40/YVTN_repeat-like_dom_sf"/>
</dbReference>
<keyword evidence="5 11" id="KW-0812">Transmembrane</keyword>
<evidence type="ECO:0000256" key="5">
    <source>
        <dbReference type="ARBA" id="ARBA00022692"/>
    </source>
</evidence>
<evidence type="ECO:0000256" key="3">
    <source>
        <dbReference type="ARBA" id="ARBA00011276"/>
    </source>
</evidence>